<keyword evidence="2" id="KW-1133">Transmembrane helix</keyword>
<dbReference type="OrthoDB" id="5294582at2"/>
<dbReference type="RefSeq" id="WP_133560362.1">
    <property type="nucleotide sequence ID" value="NZ_SNZA01000001.1"/>
</dbReference>
<proteinExistence type="predicted"/>
<feature type="compositionally biased region" description="Polar residues" evidence="1">
    <location>
        <begin position="44"/>
        <end position="67"/>
    </location>
</feature>
<keyword evidence="2" id="KW-0812">Transmembrane</keyword>
<feature type="region of interest" description="Disordered" evidence="1">
    <location>
        <begin position="182"/>
        <end position="224"/>
    </location>
</feature>
<feature type="region of interest" description="Disordered" evidence="1">
    <location>
        <begin position="44"/>
        <end position="102"/>
    </location>
</feature>
<evidence type="ECO:0000256" key="2">
    <source>
        <dbReference type="SAM" id="Phobius"/>
    </source>
</evidence>
<dbReference type="Pfam" id="PF11906">
    <property type="entry name" value="DUF3426"/>
    <property type="match status" value="1"/>
</dbReference>
<evidence type="ECO:0000259" key="3">
    <source>
        <dbReference type="Pfam" id="PF13719"/>
    </source>
</evidence>
<dbReference type="NCBIfam" id="TIGR02098">
    <property type="entry name" value="MJ0042_CXXC"/>
    <property type="match status" value="1"/>
</dbReference>
<name>A0A4R6XDP4_9GAMM</name>
<evidence type="ECO:0000256" key="1">
    <source>
        <dbReference type="SAM" id="MobiDB-lite"/>
    </source>
</evidence>
<dbReference type="InterPro" id="IPR021834">
    <property type="entry name" value="DUF3426"/>
</dbReference>
<dbReference type="AlphaFoldDB" id="A0A4R6XDP4"/>
<keyword evidence="2" id="KW-0472">Membrane</keyword>
<sequence>MSESMITRCPKCSTTFRVTQEVLNMAKGKVRCGQCFHIFTASPVSSNQNKSTQSNPVKPTKPQQQANPKAPLKQLDVPSKNTASSAQLSSATPVSDDGSVNPEWLNTLFHEEDLAPYTPPKNTNARFTEQMDLDDEQKTSVLDNPILKTPKTPYSEATQPRQEKANEELAPWELELAELDAQMSAQSPASEPVFSEQIKPEPSRNTVQPKASTEEKQTSPATEEPDYMQALHSLAQDVSKKDAFDEEEYSSQESMKQLAAEYSLATLTDHSDTKTKSKTKNKHTALWSLGCFAALLLLATQVAIGYFDVGSRSPEFRGLYKTACAYLGCTLPAFEDVDAITTEHVRIQSHPTAANTLQVNAIMTNTSSFAQPMPKLALEFYDLNGRPVAARLFAPQDYLHKDFLDITFMPPSTPIHIVIPIQDPGARAVTHQIKVFPSETQSY</sequence>
<keyword evidence="5" id="KW-1185">Reference proteome</keyword>
<dbReference type="InterPro" id="IPR011723">
    <property type="entry name" value="Znf/thioredoxin_put"/>
</dbReference>
<dbReference type="EMBL" id="SNZA01000001">
    <property type="protein sequence ID" value="TDR15724.1"/>
    <property type="molecule type" value="Genomic_DNA"/>
</dbReference>
<feature type="region of interest" description="Disordered" evidence="1">
    <location>
        <begin position="131"/>
        <end position="166"/>
    </location>
</feature>
<reference evidence="4 5" key="1">
    <citation type="submission" date="2019-03" db="EMBL/GenBank/DDBJ databases">
        <title>Genomic Encyclopedia of Type Strains, Phase IV (KMG-IV): sequencing the most valuable type-strain genomes for metagenomic binning, comparative biology and taxonomic classification.</title>
        <authorList>
            <person name="Goeker M."/>
        </authorList>
    </citation>
    <scope>NUCLEOTIDE SEQUENCE [LARGE SCALE GENOMIC DNA]</scope>
    <source>
        <strain evidence="4 5">DSM 5604</strain>
    </source>
</reference>
<evidence type="ECO:0000313" key="4">
    <source>
        <dbReference type="EMBL" id="TDR15724.1"/>
    </source>
</evidence>
<protein>
    <submittedName>
        <fullName evidence="4">Putative Zn finger-like uncharacterized protein</fullName>
    </submittedName>
</protein>
<comment type="caution">
    <text evidence="4">The sequence shown here is derived from an EMBL/GenBank/DDBJ whole genome shotgun (WGS) entry which is preliminary data.</text>
</comment>
<feature type="transmembrane region" description="Helical" evidence="2">
    <location>
        <begin position="285"/>
        <end position="307"/>
    </location>
</feature>
<gene>
    <name evidence="4" type="ORF">C8D85_1098</name>
</gene>
<accession>A0A4R6XDP4</accession>
<dbReference type="Proteomes" id="UP000295729">
    <property type="component" value="Unassembled WGS sequence"/>
</dbReference>
<organism evidence="4 5">
    <name type="scientific">Marinomonas communis</name>
    <dbReference type="NCBI Taxonomy" id="28254"/>
    <lineage>
        <taxon>Bacteria</taxon>
        <taxon>Pseudomonadati</taxon>
        <taxon>Pseudomonadota</taxon>
        <taxon>Gammaproteobacteria</taxon>
        <taxon>Oceanospirillales</taxon>
        <taxon>Oceanospirillaceae</taxon>
        <taxon>Marinomonas</taxon>
    </lineage>
</organism>
<feature type="domain" description="Zinc finger/thioredoxin putative" evidence="3">
    <location>
        <begin position="5"/>
        <end position="41"/>
    </location>
</feature>
<evidence type="ECO:0000313" key="5">
    <source>
        <dbReference type="Proteomes" id="UP000295729"/>
    </source>
</evidence>
<feature type="compositionally biased region" description="Polar residues" evidence="1">
    <location>
        <begin position="79"/>
        <end position="93"/>
    </location>
</feature>
<dbReference type="Pfam" id="PF13719">
    <property type="entry name" value="Zn_ribbon_5"/>
    <property type="match status" value="1"/>
</dbReference>